<dbReference type="STRING" id="670155.SAMN04488001_1452"/>
<feature type="domain" description="OmpA-like" evidence="3">
    <location>
        <begin position="126"/>
        <end position="242"/>
    </location>
</feature>
<dbReference type="CDD" id="cd07185">
    <property type="entry name" value="OmpA_C-like"/>
    <property type="match status" value="1"/>
</dbReference>
<dbReference type="PROSITE" id="PS51123">
    <property type="entry name" value="OMPA_2"/>
    <property type="match status" value="1"/>
</dbReference>
<keyword evidence="2" id="KW-0812">Transmembrane</keyword>
<keyword evidence="5" id="KW-1185">Reference proteome</keyword>
<evidence type="ECO:0000259" key="3">
    <source>
        <dbReference type="PROSITE" id="PS51123"/>
    </source>
</evidence>
<dbReference type="InterPro" id="IPR006665">
    <property type="entry name" value="OmpA-like"/>
</dbReference>
<gene>
    <name evidence="4" type="ORF">SAMN04488001_1452</name>
</gene>
<dbReference type="Gene3D" id="3.30.1330.60">
    <property type="entry name" value="OmpA-like domain"/>
    <property type="match status" value="1"/>
</dbReference>
<dbReference type="PANTHER" id="PTHR30329">
    <property type="entry name" value="STATOR ELEMENT OF FLAGELLAR MOTOR COMPLEX"/>
    <property type="match status" value="1"/>
</dbReference>
<name>A0A1H2V9P1_9RHOB</name>
<reference evidence="5" key="1">
    <citation type="submission" date="2016-10" db="EMBL/GenBank/DDBJ databases">
        <authorList>
            <person name="Varghese N."/>
            <person name="Submissions S."/>
        </authorList>
    </citation>
    <scope>NUCLEOTIDE SEQUENCE [LARGE SCALE GENOMIC DNA]</scope>
    <source>
        <strain evidence="5">DSM 26922</strain>
    </source>
</reference>
<dbReference type="SUPFAM" id="SSF103088">
    <property type="entry name" value="OmpA-like"/>
    <property type="match status" value="1"/>
</dbReference>
<evidence type="ECO:0000256" key="2">
    <source>
        <dbReference type="SAM" id="Phobius"/>
    </source>
</evidence>
<dbReference type="InterPro" id="IPR036737">
    <property type="entry name" value="OmpA-like_sf"/>
</dbReference>
<dbReference type="RefSeq" id="WP_089946124.1">
    <property type="nucleotide sequence ID" value="NZ_FNOI01000002.1"/>
</dbReference>
<sequence length="245" mass="26116">MVLLTRLKAAVFHAKTLWRTHGYRRDPALAKADFERTAIIAALAFMLVCALSFIAMQRVNAPAPVAVIVPAPPPTPEPEPEVAEVALPVPTPEPIALPVVQAAAVIAPPAPAPAPAPVPAAPDCITELRQITNNATFYFGIGSAELSGADLVRLSRLGRMANACPEARIQITGHSDTTGSDLINFDISWKRADSTMNALAQLGLDITQFEPVGFGARTPLSQGGSTDDDRNRRVEFVVLRDDARN</sequence>
<dbReference type="PANTHER" id="PTHR30329:SF21">
    <property type="entry name" value="LIPOPROTEIN YIAD-RELATED"/>
    <property type="match status" value="1"/>
</dbReference>
<dbReference type="AlphaFoldDB" id="A0A1H2V9P1"/>
<evidence type="ECO:0000256" key="1">
    <source>
        <dbReference type="PROSITE-ProRule" id="PRU00473"/>
    </source>
</evidence>
<evidence type="ECO:0000313" key="4">
    <source>
        <dbReference type="EMBL" id="SDW65033.1"/>
    </source>
</evidence>
<dbReference type="OrthoDB" id="189250at2"/>
<keyword evidence="2" id="KW-1133">Transmembrane helix</keyword>
<dbReference type="Proteomes" id="UP000199441">
    <property type="component" value="Unassembled WGS sequence"/>
</dbReference>
<dbReference type="Pfam" id="PF00691">
    <property type="entry name" value="OmpA"/>
    <property type="match status" value="1"/>
</dbReference>
<dbReference type="InterPro" id="IPR050330">
    <property type="entry name" value="Bact_OuterMem_StrucFunc"/>
</dbReference>
<feature type="transmembrane region" description="Helical" evidence="2">
    <location>
        <begin position="38"/>
        <end position="56"/>
    </location>
</feature>
<accession>A0A1H2V9P1</accession>
<proteinExistence type="predicted"/>
<keyword evidence="1 2" id="KW-0472">Membrane</keyword>
<dbReference type="EMBL" id="FNOI01000002">
    <property type="protein sequence ID" value="SDW65033.1"/>
    <property type="molecule type" value="Genomic_DNA"/>
</dbReference>
<evidence type="ECO:0000313" key="5">
    <source>
        <dbReference type="Proteomes" id="UP000199441"/>
    </source>
</evidence>
<protein>
    <submittedName>
        <fullName evidence="4">Outer membrane protein OmpA</fullName>
    </submittedName>
</protein>
<dbReference type="GO" id="GO:0016020">
    <property type="term" value="C:membrane"/>
    <property type="evidence" value="ECO:0007669"/>
    <property type="project" value="UniProtKB-UniRule"/>
</dbReference>
<organism evidence="4 5">
    <name type="scientific">Litoreibacter albidus</name>
    <dbReference type="NCBI Taxonomy" id="670155"/>
    <lineage>
        <taxon>Bacteria</taxon>
        <taxon>Pseudomonadati</taxon>
        <taxon>Pseudomonadota</taxon>
        <taxon>Alphaproteobacteria</taxon>
        <taxon>Rhodobacterales</taxon>
        <taxon>Roseobacteraceae</taxon>
        <taxon>Litoreibacter</taxon>
    </lineage>
</organism>